<dbReference type="RefSeq" id="WP_078927617.1">
    <property type="nucleotide sequence ID" value="NZ_FUXB01000033.1"/>
</dbReference>
<evidence type="ECO:0000313" key="2">
    <source>
        <dbReference type="EMBL" id="SKA28216.1"/>
    </source>
</evidence>
<proteinExistence type="predicted"/>
<dbReference type="STRING" id="1123491.SAMN02745782_03328"/>
<evidence type="ECO:0000256" key="1">
    <source>
        <dbReference type="SAM" id="SignalP"/>
    </source>
</evidence>
<organism evidence="2 3">
    <name type="scientific">Vibrio cincinnatiensis DSM 19608</name>
    <dbReference type="NCBI Taxonomy" id="1123491"/>
    <lineage>
        <taxon>Bacteria</taxon>
        <taxon>Pseudomonadati</taxon>
        <taxon>Pseudomonadota</taxon>
        <taxon>Gammaproteobacteria</taxon>
        <taxon>Vibrionales</taxon>
        <taxon>Vibrionaceae</taxon>
        <taxon>Vibrio</taxon>
    </lineage>
</organism>
<gene>
    <name evidence="2" type="ORF">SAMN02745782_03328</name>
</gene>
<accession>A0A1T4SJ55</accession>
<dbReference type="EMBL" id="FUXB01000033">
    <property type="protein sequence ID" value="SKA28216.1"/>
    <property type="molecule type" value="Genomic_DNA"/>
</dbReference>
<sequence>MTFFNFSLKTCSLFLLFSFNVFANTFRIEPFSDEQYVLITPDSVSYNVIVDMQGAKELFYHGEYNVNCGGDFFLVSVIQSFIETMESNAEYMEYFVFDMRDGGVNAIKSIVSLYVIDRYSGDVIENHTINPKLKNLDSLLCPYILEKNSNDDYPIQKIDKTNMKG</sequence>
<evidence type="ECO:0000313" key="3">
    <source>
        <dbReference type="Proteomes" id="UP000190834"/>
    </source>
</evidence>
<keyword evidence="1" id="KW-0732">Signal</keyword>
<reference evidence="3" key="1">
    <citation type="submission" date="2017-02" db="EMBL/GenBank/DDBJ databases">
        <authorList>
            <person name="Varghese N."/>
            <person name="Submissions S."/>
        </authorList>
    </citation>
    <scope>NUCLEOTIDE SEQUENCE [LARGE SCALE GENOMIC DNA]</scope>
    <source>
        <strain evidence="3">DSM 19608</strain>
    </source>
</reference>
<keyword evidence="3" id="KW-1185">Reference proteome</keyword>
<protein>
    <submittedName>
        <fullName evidence="2">Uncharacterized protein</fullName>
    </submittedName>
</protein>
<dbReference type="Proteomes" id="UP000190834">
    <property type="component" value="Unassembled WGS sequence"/>
</dbReference>
<dbReference type="OrthoDB" id="9999983at2"/>
<name>A0A1T4SJ55_VIBCI</name>
<dbReference type="GeneID" id="70581878"/>
<dbReference type="AlphaFoldDB" id="A0A1T4SJ55"/>
<feature type="signal peptide" evidence="1">
    <location>
        <begin position="1"/>
        <end position="23"/>
    </location>
</feature>
<feature type="chain" id="PRO_5012933590" evidence="1">
    <location>
        <begin position="24"/>
        <end position="165"/>
    </location>
</feature>